<accession>A0ACC1NUN0</accession>
<gene>
    <name evidence="1" type="ORF">NQ176_g1501</name>
</gene>
<evidence type="ECO:0000313" key="1">
    <source>
        <dbReference type="EMBL" id="KAJ2982266.1"/>
    </source>
</evidence>
<name>A0ACC1NUN0_9HYPO</name>
<organism evidence="1 2">
    <name type="scientific">Zarea fungicola</name>
    <dbReference type="NCBI Taxonomy" id="93591"/>
    <lineage>
        <taxon>Eukaryota</taxon>
        <taxon>Fungi</taxon>
        <taxon>Dikarya</taxon>
        <taxon>Ascomycota</taxon>
        <taxon>Pezizomycotina</taxon>
        <taxon>Sordariomycetes</taxon>
        <taxon>Hypocreomycetidae</taxon>
        <taxon>Hypocreales</taxon>
        <taxon>Cordycipitaceae</taxon>
        <taxon>Zarea</taxon>
    </lineage>
</organism>
<comment type="caution">
    <text evidence="1">The sequence shown here is derived from an EMBL/GenBank/DDBJ whole genome shotgun (WGS) entry which is preliminary data.</text>
</comment>
<sequence>MSTAEHYDCVVLGSGEPGKYIAWTLGGKLGKKCAVIERKYLGGSCPNIACLPSKNVIHSAGVVHDIRQAASFGVNLQTNAADIRANMSAVESRKADMVEGLRQTHITNFESAKSEVIFGEGTFVGPKVIEVAGRRLTADTIIINTGSRAFVDSRIPGLLESKPLTHVELLDLKELPEHLVILGGGYIGMEFAQAYRRLGSKVTVIEKHDQILAKEDRDVVDALVDIVAGEGVEIITSAKIGSVTGISGAGVELSVMTGDKSVTVTGSHLLAAAGRTPNTQNIGLEEAGIELTPAGHVKVDEQLKTTVDGVYAVGDCAGSPYFTHIGFDDFRIVLSSLTGSPRHGGVTDRQVPSVLFTSHELAHVGLREHEAQSQGIKYRLGKLPMKAFLRTRTQGDTRGFAKVLVEADGERILGFTALGLCTGDLLPVIQLAMKLGVSYKEISTLVIAHPTLSEGLIALLNSV</sequence>
<proteinExistence type="predicted"/>
<dbReference type="Proteomes" id="UP001143910">
    <property type="component" value="Unassembled WGS sequence"/>
</dbReference>
<reference evidence="1" key="1">
    <citation type="submission" date="2022-08" db="EMBL/GenBank/DDBJ databases">
        <title>Genome Sequence of Lecanicillium fungicola.</title>
        <authorList>
            <person name="Buettner E."/>
        </authorList>
    </citation>
    <scope>NUCLEOTIDE SEQUENCE</scope>
    <source>
        <strain evidence="1">Babe33</strain>
    </source>
</reference>
<protein>
    <submittedName>
        <fullName evidence="1">Uncharacterized protein</fullName>
    </submittedName>
</protein>
<evidence type="ECO:0000313" key="2">
    <source>
        <dbReference type="Proteomes" id="UP001143910"/>
    </source>
</evidence>
<dbReference type="EMBL" id="JANJQO010000085">
    <property type="protein sequence ID" value="KAJ2982266.1"/>
    <property type="molecule type" value="Genomic_DNA"/>
</dbReference>
<keyword evidence="2" id="KW-1185">Reference proteome</keyword>